<keyword evidence="4" id="KW-1185">Reference proteome</keyword>
<evidence type="ECO:0008006" key="5">
    <source>
        <dbReference type="Google" id="ProtNLM"/>
    </source>
</evidence>
<gene>
    <name evidence="3" type="ORF">XYLVIOL_LOCUS5539</name>
</gene>
<comment type="similarity">
    <text evidence="1">Belongs to the Ntn-hydrolase family.</text>
</comment>
<dbReference type="InterPro" id="IPR000246">
    <property type="entry name" value="Peptidase_T2"/>
</dbReference>
<feature type="chain" id="PRO_5045631758" description="N(4)-(Beta-N-acetylglucosaminyl)-L-asparaginase" evidence="2">
    <location>
        <begin position="25"/>
        <end position="358"/>
    </location>
</feature>
<comment type="caution">
    <text evidence="3">The sequence shown here is derived from an EMBL/GenBank/DDBJ whole genome shotgun (WGS) entry which is preliminary data.</text>
</comment>
<proteinExistence type="inferred from homology"/>
<evidence type="ECO:0000256" key="1">
    <source>
        <dbReference type="ARBA" id="ARBA00010872"/>
    </source>
</evidence>
<name>A0ABP1NRY7_XYLVO</name>
<dbReference type="PANTHER" id="PTHR10188">
    <property type="entry name" value="L-ASPARAGINASE"/>
    <property type="match status" value="1"/>
</dbReference>
<evidence type="ECO:0000313" key="3">
    <source>
        <dbReference type="EMBL" id="CAL7942421.1"/>
    </source>
</evidence>
<dbReference type="CDD" id="cd04513">
    <property type="entry name" value="Glycosylasparaginase"/>
    <property type="match status" value="1"/>
</dbReference>
<evidence type="ECO:0000256" key="2">
    <source>
        <dbReference type="SAM" id="SignalP"/>
    </source>
</evidence>
<dbReference type="PANTHER" id="PTHR10188:SF6">
    <property type="entry name" value="N(4)-(BETA-N-ACETYLGLUCOSAMINYL)-L-ASPARAGINASE"/>
    <property type="match status" value="1"/>
</dbReference>
<dbReference type="InterPro" id="IPR029055">
    <property type="entry name" value="Ntn_hydrolases_N"/>
</dbReference>
<evidence type="ECO:0000313" key="4">
    <source>
        <dbReference type="Proteomes" id="UP001642520"/>
    </source>
</evidence>
<dbReference type="SUPFAM" id="SSF56235">
    <property type="entry name" value="N-terminal nucleophile aminohydrolases (Ntn hydrolases)"/>
    <property type="match status" value="1"/>
</dbReference>
<reference evidence="3 4" key="1">
    <citation type="submission" date="2024-08" db="EMBL/GenBank/DDBJ databases">
        <authorList>
            <person name="Will J Nash"/>
            <person name="Angela Man"/>
            <person name="Seanna McTaggart"/>
            <person name="Kendall Baker"/>
            <person name="Tom Barker"/>
            <person name="Leah Catchpole"/>
            <person name="Alex Durrant"/>
            <person name="Karim Gharbi"/>
            <person name="Naomi Irish"/>
            <person name="Gemy Kaithakottil"/>
            <person name="Debby Ku"/>
            <person name="Aaliyah Providence"/>
            <person name="Felix Shaw"/>
            <person name="David Swarbreck"/>
            <person name="Chris Watkins"/>
            <person name="Ann M. McCartney"/>
            <person name="Giulio Formenti"/>
            <person name="Alice Mouton"/>
            <person name="Noel Vella"/>
            <person name="Bjorn M von Reumont"/>
            <person name="Adriana Vella"/>
            <person name="Wilfried Haerty"/>
        </authorList>
    </citation>
    <scope>NUCLEOTIDE SEQUENCE [LARGE SCALE GENOMIC DNA]</scope>
</reference>
<dbReference type="Pfam" id="PF01112">
    <property type="entry name" value="Asparaginase_2"/>
    <property type="match status" value="1"/>
</dbReference>
<accession>A0ABP1NRY7</accession>
<dbReference type="Proteomes" id="UP001642520">
    <property type="component" value="Unassembled WGS sequence"/>
</dbReference>
<dbReference type="Gene3D" id="3.60.20.30">
    <property type="entry name" value="(Glycosyl)asparaginase"/>
    <property type="match status" value="1"/>
</dbReference>
<dbReference type="EMBL" id="CAXAJV020001292">
    <property type="protein sequence ID" value="CAL7942421.1"/>
    <property type="molecule type" value="Genomic_DNA"/>
</dbReference>
<organism evidence="3 4">
    <name type="scientific">Xylocopa violacea</name>
    <name type="common">Violet carpenter bee</name>
    <name type="synonym">Apis violacea</name>
    <dbReference type="NCBI Taxonomy" id="135666"/>
    <lineage>
        <taxon>Eukaryota</taxon>
        <taxon>Metazoa</taxon>
        <taxon>Ecdysozoa</taxon>
        <taxon>Arthropoda</taxon>
        <taxon>Hexapoda</taxon>
        <taxon>Insecta</taxon>
        <taxon>Pterygota</taxon>
        <taxon>Neoptera</taxon>
        <taxon>Endopterygota</taxon>
        <taxon>Hymenoptera</taxon>
        <taxon>Apocrita</taxon>
        <taxon>Aculeata</taxon>
        <taxon>Apoidea</taxon>
        <taxon>Anthophila</taxon>
        <taxon>Apidae</taxon>
        <taxon>Xylocopa</taxon>
        <taxon>Xylocopa</taxon>
    </lineage>
</organism>
<feature type="signal peptide" evidence="2">
    <location>
        <begin position="1"/>
        <end position="24"/>
    </location>
</feature>
<sequence length="358" mass="38678">MRFLLTVWMLVACICIGCSQKVSATNKTIPLVVITWDYEDATQHAWNVLNNEKRSALDAIEESCSLCEQQRCRKTVGYGGSPDESGETTLDALIMDGVTMDVGGVGLLRNVKNAISVARKVLENTKHSLIGGELATKFALEMGFKVESLQTDESKKMWEDWKSNNCQPNFWKNVVPDPTKSCGPYRWAADVENKLGEHRSYVTEENHDTIGVVAIDSNGHIAAGTSTNGARNKIPGRIGDSPIAGAGAYADQAVGAAAGTGEGDIMMRFLPSFLAVEEMRRGATPTAAATTAISRIAEHYPAFTGAVIAINKDGEYGAACNGITTFAHYVANPELGKATMRHVDCIDAKYEVLKHENN</sequence>
<keyword evidence="2" id="KW-0732">Signal</keyword>
<protein>
    <recommendedName>
        <fullName evidence="5">N(4)-(Beta-N-acetylglucosaminyl)-L-asparaginase</fullName>
    </recommendedName>
</protein>